<dbReference type="EMBL" id="NHSD01000152">
    <property type="protein sequence ID" value="MBK5926675.1"/>
    <property type="molecule type" value="Genomic_DNA"/>
</dbReference>
<dbReference type="CDD" id="cd04301">
    <property type="entry name" value="NAT_SF"/>
    <property type="match status" value="1"/>
</dbReference>
<accession>A0A934TI65</accession>
<dbReference type="InterPro" id="IPR016181">
    <property type="entry name" value="Acyl_CoA_acyltransferase"/>
</dbReference>
<keyword evidence="2" id="KW-0012">Acyltransferase</keyword>
<proteinExistence type="predicted"/>
<evidence type="ECO:0000313" key="4">
    <source>
        <dbReference type="EMBL" id="MBK5926675.1"/>
    </source>
</evidence>
<evidence type="ECO:0000256" key="1">
    <source>
        <dbReference type="ARBA" id="ARBA00022679"/>
    </source>
</evidence>
<name>A0A934TI65_9RHOB</name>
<dbReference type="Gene3D" id="3.40.630.30">
    <property type="match status" value="1"/>
</dbReference>
<organism evidence="4 5">
    <name type="scientific">Rhodobaculum claviforme</name>
    <dbReference type="NCBI Taxonomy" id="1549854"/>
    <lineage>
        <taxon>Bacteria</taxon>
        <taxon>Pseudomonadati</taxon>
        <taxon>Pseudomonadota</taxon>
        <taxon>Alphaproteobacteria</taxon>
        <taxon>Rhodobacterales</taxon>
        <taxon>Paracoccaceae</taxon>
        <taxon>Rhodobaculum</taxon>
    </lineage>
</organism>
<reference evidence="4" key="2">
    <citation type="journal article" date="2020" name="Microorganisms">
        <title>Osmotic Adaptation and Compatible Solute Biosynthesis of Phototrophic Bacteria as Revealed from Genome Analyses.</title>
        <authorList>
            <person name="Imhoff J.F."/>
            <person name="Rahn T."/>
            <person name="Kunzel S."/>
            <person name="Keller A."/>
            <person name="Neulinger S.C."/>
        </authorList>
    </citation>
    <scope>NUCLEOTIDE SEQUENCE</scope>
    <source>
        <strain evidence="4">LMG 28126</strain>
    </source>
</reference>
<dbReference type="Proteomes" id="UP000706333">
    <property type="component" value="Unassembled WGS sequence"/>
</dbReference>
<keyword evidence="1" id="KW-0808">Transferase</keyword>
<comment type="caution">
    <text evidence="4">The sequence shown here is derived from an EMBL/GenBank/DDBJ whole genome shotgun (WGS) entry which is preliminary data.</text>
</comment>
<gene>
    <name evidence="4" type="ORF">CCR87_04815</name>
</gene>
<dbReference type="PANTHER" id="PTHR43877">
    <property type="entry name" value="AMINOALKYLPHOSPHONATE N-ACETYLTRANSFERASE-RELATED-RELATED"/>
    <property type="match status" value="1"/>
</dbReference>
<dbReference type="SUPFAM" id="SSF55729">
    <property type="entry name" value="Acyl-CoA N-acyltransferases (Nat)"/>
    <property type="match status" value="1"/>
</dbReference>
<dbReference type="InterPro" id="IPR050832">
    <property type="entry name" value="Bact_Acetyltransf"/>
</dbReference>
<dbReference type="Pfam" id="PF00583">
    <property type="entry name" value="Acetyltransf_1"/>
    <property type="match status" value="1"/>
</dbReference>
<evidence type="ECO:0000256" key="2">
    <source>
        <dbReference type="ARBA" id="ARBA00023315"/>
    </source>
</evidence>
<dbReference type="PANTHER" id="PTHR43877:SF5">
    <property type="entry name" value="BLL8307 PROTEIN"/>
    <property type="match status" value="1"/>
</dbReference>
<evidence type="ECO:0000259" key="3">
    <source>
        <dbReference type="PROSITE" id="PS51186"/>
    </source>
</evidence>
<dbReference type="GO" id="GO:0016747">
    <property type="term" value="F:acyltransferase activity, transferring groups other than amino-acyl groups"/>
    <property type="evidence" value="ECO:0007669"/>
    <property type="project" value="InterPro"/>
</dbReference>
<dbReference type="RefSeq" id="WP_201156446.1">
    <property type="nucleotide sequence ID" value="NZ_NHSD01000152.1"/>
</dbReference>
<keyword evidence="5" id="KW-1185">Reference proteome</keyword>
<sequence>MIIVEAGTPDHPQARALLEQSHALMAHLFPDEGNHALSLEELRAPHVRFFVAHAGDGVLGVGALAVTPGQGEVKSLFTAPEARGRGVAAALLRRMEETARALSLPWLRLETGVGLDAAQRLYRAAGFVPCAPFGAYTAQPSSIFMEKAVGPDAQCPDAQ</sequence>
<protein>
    <submittedName>
        <fullName evidence="4">GNAT family N-acetyltransferase</fullName>
    </submittedName>
</protein>
<feature type="domain" description="N-acetyltransferase" evidence="3">
    <location>
        <begin position="1"/>
        <end position="150"/>
    </location>
</feature>
<dbReference type="PROSITE" id="PS51186">
    <property type="entry name" value="GNAT"/>
    <property type="match status" value="1"/>
</dbReference>
<dbReference type="AlphaFoldDB" id="A0A934TI65"/>
<dbReference type="InterPro" id="IPR000182">
    <property type="entry name" value="GNAT_dom"/>
</dbReference>
<reference evidence="4" key="1">
    <citation type="submission" date="2017-05" db="EMBL/GenBank/DDBJ databases">
        <authorList>
            <person name="Imhoff J.F."/>
            <person name="Rahn T."/>
            <person name="Kuenzel S."/>
            <person name="Neulinger S.C."/>
        </authorList>
    </citation>
    <scope>NUCLEOTIDE SEQUENCE</scope>
    <source>
        <strain evidence="4">LMG 28126</strain>
    </source>
</reference>
<evidence type="ECO:0000313" key="5">
    <source>
        <dbReference type="Proteomes" id="UP000706333"/>
    </source>
</evidence>